<dbReference type="Gene3D" id="3.20.20.80">
    <property type="entry name" value="Glycosidases"/>
    <property type="match status" value="1"/>
</dbReference>
<evidence type="ECO:0000256" key="8">
    <source>
        <dbReference type="ARBA" id="ARBA00022837"/>
    </source>
</evidence>
<evidence type="ECO:0000256" key="5">
    <source>
        <dbReference type="ARBA" id="ARBA00022723"/>
    </source>
</evidence>
<feature type="region of interest" description="Disordered" evidence="15">
    <location>
        <begin position="567"/>
        <end position="591"/>
    </location>
</feature>
<evidence type="ECO:0000256" key="11">
    <source>
        <dbReference type="ARBA" id="ARBA00023295"/>
    </source>
</evidence>
<feature type="domain" description="CBM20" evidence="17">
    <location>
        <begin position="486"/>
        <end position="591"/>
    </location>
</feature>
<reference evidence="18" key="1">
    <citation type="submission" date="2021-12" db="EMBL/GenBank/DDBJ databases">
        <title>Curvularia clavata genome.</title>
        <authorList>
            <person name="Cao Y."/>
        </authorList>
    </citation>
    <scope>NUCLEOTIDE SEQUENCE</scope>
    <source>
        <strain evidence="18">Yc1106</strain>
    </source>
</reference>
<dbReference type="InterPro" id="IPR006047">
    <property type="entry name" value="GH13_cat_dom"/>
</dbReference>
<accession>A0A9Q9DPS0</accession>
<dbReference type="SMART" id="SM01065">
    <property type="entry name" value="CBM_2"/>
    <property type="match status" value="1"/>
</dbReference>
<dbReference type="InterPro" id="IPR013784">
    <property type="entry name" value="Carb-bd-like_fold"/>
</dbReference>
<dbReference type="AlphaFoldDB" id="A0A9Q9DPS0"/>
<comment type="catalytic activity">
    <reaction evidence="1 14">
        <text>Endohydrolysis of (1-&gt;4)-alpha-D-glucosidic linkages in polysaccharides containing three or more (1-&gt;4)-alpha-linked D-glucose units.</text>
        <dbReference type="EC" id="3.2.1.1"/>
    </reaction>
</comment>
<dbReference type="GO" id="GO:0000272">
    <property type="term" value="P:polysaccharide catabolic process"/>
    <property type="evidence" value="ECO:0007669"/>
    <property type="project" value="UniProtKB-KW"/>
</dbReference>
<evidence type="ECO:0000313" key="18">
    <source>
        <dbReference type="EMBL" id="USP75503.1"/>
    </source>
</evidence>
<gene>
    <name evidence="18" type="ORF">yc1106_02777</name>
</gene>
<evidence type="ECO:0000256" key="6">
    <source>
        <dbReference type="ARBA" id="ARBA00022729"/>
    </source>
</evidence>
<feature type="signal peptide" evidence="16">
    <location>
        <begin position="1"/>
        <end position="20"/>
    </location>
</feature>
<dbReference type="InterPro" id="IPR034836">
    <property type="entry name" value="CBM20_glucoamylase"/>
</dbReference>
<dbReference type="VEuPathDB" id="FungiDB:yc1106_02777"/>
<evidence type="ECO:0000256" key="7">
    <source>
        <dbReference type="ARBA" id="ARBA00022801"/>
    </source>
</evidence>
<dbReference type="GO" id="GO:0004556">
    <property type="term" value="F:alpha-amylase activity"/>
    <property type="evidence" value="ECO:0007669"/>
    <property type="project" value="UniProtKB-UniRule"/>
</dbReference>
<dbReference type="SUPFAM" id="SSF51011">
    <property type="entry name" value="Glycosyl hydrolase domain"/>
    <property type="match status" value="1"/>
</dbReference>
<dbReference type="FunFam" id="2.60.40.10:FF:000552">
    <property type="entry name" value="Related to glucoamylase"/>
    <property type="match status" value="1"/>
</dbReference>
<evidence type="ECO:0000256" key="15">
    <source>
        <dbReference type="SAM" id="MobiDB-lite"/>
    </source>
</evidence>
<dbReference type="GO" id="GO:2001070">
    <property type="term" value="F:starch binding"/>
    <property type="evidence" value="ECO:0007669"/>
    <property type="project" value="InterPro"/>
</dbReference>
<dbReference type="SUPFAM" id="SSF51445">
    <property type="entry name" value="(Trans)glycosidases"/>
    <property type="match status" value="1"/>
</dbReference>
<comment type="similarity">
    <text evidence="3 13">Belongs to the glycosyl hydrolase 13 family.</text>
</comment>
<dbReference type="GO" id="GO:0046872">
    <property type="term" value="F:metal ion binding"/>
    <property type="evidence" value="ECO:0007669"/>
    <property type="project" value="UniProtKB-KW"/>
</dbReference>
<keyword evidence="11 14" id="KW-0326">Glycosidase</keyword>
<dbReference type="OrthoDB" id="204980at2759"/>
<dbReference type="Gene3D" id="2.60.40.10">
    <property type="entry name" value="Immunoglobulins"/>
    <property type="match status" value="1"/>
</dbReference>
<dbReference type="EC" id="3.2.1.1" evidence="4 14"/>
<evidence type="ECO:0000313" key="19">
    <source>
        <dbReference type="Proteomes" id="UP001056012"/>
    </source>
</evidence>
<dbReference type="InterPro" id="IPR013780">
    <property type="entry name" value="Glyco_hydro_b"/>
</dbReference>
<keyword evidence="7 14" id="KW-0378">Hydrolase</keyword>
<evidence type="ECO:0000256" key="9">
    <source>
        <dbReference type="ARBA" id="ARBA00023180"/>
    </source>
</evidence>
<evidence type="ECO:0000256" key="12">
    <source>
        <dbReference type="ARBA" id="ARBA00023326"/>
    </source>
</evidence>
<keyword evidence="12" id="KW-0624">Polysaccharide degradation</keyword>
<evidence type="ECO:0000256" key="4">
    <source>
        <dbReference type="ARBA" id="ARBA00012595"/>
    </source>
</evidence>
<keyword evidence="9" id="KW-0325">Glycoprotein</keyword>
<name>A0A9Q9DPS0_CURCL</name>
<evidence type="ECO:0000256" key="13">
    <source>
        <dbReference type="RuleBase" id="RU003615"/>
    </source>
</evidence>
<keyword evidence="5" id="KW-0479">Metal-binding</keyword>
<dbReference type="InterPro" id="IPR006046">
    <property type="entry name" value="Alpha_amylase"/>
</dbReference>
<keyword evidence="10 14" id="KW-0119">Carbohydrate metabolism</keyword>
<dbReference type="CDD" id="cd05811">
    <property type="entry name" value="CBM20_glucoamylase"/>
    <property type="match status" value="1"/>
</dbReference>
<dbReference type="PROSITE" id="PS51166">
    <property type="entry name" value="CBM20"/>
    <property type="match status" value="1"/>
</dbReference>
<evidence type="ECO:0000256" key="1">
    <source>
        <dbReference type="ARBA" id="ARBA00000548"/>
    </source>
</evidence>
<evidence type="ECO:0000256" key="3">
    <source>
        <dbReference type="ARBA" id="ARBA00008061"/>
    </source>
</evidence>
<dbReference type="PRINTS" id="PR00110">
    <property type="entry name" value="ALPHAAMYLASE"/>
</dbReference>
<dbReference type="CDD" id="cd11319">
    <property type="entry name" value="AmyAc_euk_AmyA"/>
    <property type="match status" value="1"/>
</dbReference>
<dbReference type="Pfam" id="PF00686">
    <property type="entry name" value="CBM_20"/>
    <property type="match status" value="1"/>
</dbReference>
<dbReference type="InterPro" id="IPR017853">
    <property type="entry name" value="GH"/>
</dbReference>
<keyword evidence="8" id="KW-0106">Calcium</keyword>
<feature type="chain" id="PRO_5040147146" description="Alpha-amylase" evidence="16">
    <location>
        <begin position="21"/>
        <end position="591"/>
    </location>
</feature>
<evidence type="ECO:0000259" key="17">
    <source>
        <dbReference type="PROSITE" id="PS51166"/>
    </source>
</evidence>
<evidence type="ECO:0000256" key="14">
    <source>
        <dbReference type="RuleBase" id="RU361134"/>
    </source>
</evidence>
<sequence length="591" mass="63721">MLLLNIITALFFYVTSIVSAADTASWKSRSIYFVLTDRIARSSSDTGGSQCSNLGDYCGGTFKGLESKLDYIKGLGFDSIWITPVVSNKASGYHGYWAEDLYAINSNYGTADDLKSLVNAAHAKGMYMMVDVVANHMGPGSVTPNRPSPLDQNSSYHTPCAINYNDQNSVETCEIANLPDINTSKSEIRTLLNTWVGWLVKEYQFDGVRIDTVKHVEKDFWPGFSSAAGAYCIGEVFDGDPNYLAGYANLMPGLLNYAVYYPMNNFYQQKGSSQALVDMMNTVSNLFPDPSALGTFLDNHDNKRWLNVKNDQVLLKNALAYVILARGIPILYYGTEQGYAGGDDPANREDLWRSNFNTNTDLYKTIQKLTSARKAAGGLAGNDHVHLYVADTAYAWSRAGGNLIVLTSNSGSNSNNRYCFNTQRANGQWNDVYRSGAAVTADGSGNVCLTTTNGEPVVLVAGGATPTTGTTLTTRTATASATGTSTACPSSVSVTFTHRITTVPGDTIRITGNTAQLGNWTPTSGPALSASSYTSSNPVWTITLPLAAGSTIQYKFVKVSSGGTVTWESDPNRSYTAPKCQNSASVTSTWQ</sequence>
<dbReference type="EMBL" id="CP089275">
    <property type="protein sequence ID" value="USP75503.1"/>
    <property type="molecule type" value="Genomic_DNA"/>
</dbReference>
<dbReference type="PANTHER" id="PTHR10357:SF212">
    <property type="entry name" value="ALPHA-AMYLASE"/>
    <property type="match status" value="1"/>
</dbReference>
<dbReference type="PANTHER" id="PTHR10357">
    <property type="entry name" value="ALPHA-AMYLASE FAMILY MEMBER"/>
    <property type="match status" value="1"/>
</dbReference>
<dbReference type="SUPFAM" id="SSF49452">
    <property type="entry name" value="Starch-binding domain-like"/>
    <property type="match status" value="1"/>
</dbReference>
<comment type="cofactor">
    <cofactor evidence="2">
        <name>Ca(2+)</name>
        <dbReference type="ChEBI" id="CHEBI:29108"/>
    </cofactor>
</comment>
<evidence type="ECO:0000256" key="10">
    <source>
        <dbReference type="ARBA" id="ARBA00023277"/>
    </source>
</evidence>
<dbReference type="Pfam" id="PF00128">
    <property type="entry name" value="Alpha-amylase"/>
    <property type="match status" value="2"/>
</dbReference>
<protein>
    <recommendedName>
        <fullName evidence="4 14">Alpha-amylase</fullName>
        <ecNumber evidence="4 14">3.2.1.1</ecNumber>
    </recommendedName>
</protein>
<dbReference type="InterPro" id="IPR013783">
    <property type="entry name" value="Ig-like_fold"/>
</dbReference>
<organism evidence="18 19">
    <name type="scientific">Curvularia clavata</name>
    <dbReference type="NCBI Taxonomy" id="95742"/>
    <lineage>
        <taxon>Eukaryota</taxon>
        <taxon>Fungi</taxon>
        <taxon>Dikarya</taxon>
        <taxon>Ascomycota</taxon>
        <taxon>Pezizomycotina</taxon>
        <taxon>Dothideomycetes</taxon>
        <taxon>Pleosporomycetidae</taxon>
        <taxon>Pleosporales</taxon>
        <taxon>Pleosporineae</taxon>
        <taxon>Pleosporaceae</taxon>
        <taxon>Curvularia</taxon>
    </lineage>
</organism>
<keyword evidence="19" id="KW-1185">Reference proteome</keyword>
<evidence type="ECO:0000256" key="16">
    <source>
        <dbReference type="SAM" id="SignalP"/>
    </source>
</evidence>
<dbReference type="Proteomes" id="UP001056012">
    <property type="component" value="Chromosome 2"/>
</dbReference>
<proteinExistence type="inferred from homology"/>
<keyword evidence="6 16" id="KW-0732">Signal</keyword>
<evidence type="ECO:0000256" key="2">
    <source>
        <dbReference type="ARBA" id="ARBA00001913"/>
    </source>
</evidence>
<dbReference type="FunFam" id="3.20.20.80:FF:000120">
    <property type="entry name" value="Alpha-amylase A"/>
    <property type="match status" value="1"/>
</dbReference>
<dbReference type="InterPro" id="IPR002044">
    <property type="entry name" value="CBM20"/>
</dbReference>
<dbReference type="Gene3D" id="2.60.40.1180">
    <property type="entry name" value="Golgi alpha-mannosidase II"/>
    <property type="match status" value="1"/>
</dbReference>
<dbReference type="SMART" id="SM00642">
    <property type="entry name" value="Aamy"/>
    <property type="match status" value="1"/>
</dbReference>